<dbReference type="InterPro" id="IPR000250">
    <property type="entry name" value="Peptidase_G1"/>
</dbReference>
<dbReference type="AlphaFoldDB" id="A1D7W4"/>
<dbReference type="InterPro" id="IPR013320">
    <property type="entry name" value="ConA-like_dom_sf"/>
</dbReference>
<dbReference type="PANTHER" id="PTHR37536:SF1">
    <property type="entry name" value="ASPERGILLOPEPSIN, PUTAITVE (AFU_ORTHOLOGUE AFUA_7G01200)"/>
    <property type="match status" value="1"/>
</dbReference>
<dbReference type="GO" id="GO:0070007">
    <property type="term" value="F:glutamic-type endopeptidase activity"/>
    <property type="evidence" value="ECO:0007669"/>
    <property type="project" value="InterPro"/>
</dbReference>
<dbReference type="KEGG" id="nfi:NFIA_069790"/>
<dbReference type="CDD" id="cd13426">
    <property type="entry name" value="Peptidase_G1"/>
    <property type="match status" value="1"/>
</dbReference>
<evidence type="ECO:0000256" key="1">
    <source>
        <dbReference type="PIRSR" id="PIRSR600250-50"/>
    </source>
</evidence>
<dbReference type="HOGENOM" id="CLU_066466_0_0_1"/>
<dbReference type="Pfam" id="PF01828">
    <property type="entry name" value="Peptidase_A4"/>
    <property type="match status" value="1"/>
</dbReference>
<feature type="active site" description="Proton acceptor" evidence="1">
    <location>
        <position position="212"/>
    </location>
</feature>
<evidence type="ECO:0000313" key="3">
    <source>
        <dbReference type="EMBL" id="EAW21808.1"/>
    </source>
</evidence>
<accession>A1D7W4</accession>
<evidence type="ECO:0000313" key="4">
    <source>
        <dbReference type="Proteomes" id="UP000006702"/>
    </source>
</evidence>
<dbReference type="GO" id="GO:0006508">
    <property type="term" value="P:proteolysis"/>
    <property type="evidence" value="ECO:0007669"/>
    <property type="project" value="InterPro"/>
</dbReference>
<dbReference type="PRINTS" id="PR00977">
    <property type="entry name" value="SCYTLDPTASE"/>
</dbReference>
<dbReference type="RefSeq" id="XP_001263705.1">
    <property type="nucleotide sequence ID" value="XM_001263704.1"/>
</dbReference>
<name>A1D7W4_NEOFI</name>
<feature type="chain" id="PRO_5002634253" evidence="2">
    <location>
        <begin position="20"/>
        <end position="280"/>
    </location>
</feature>
<dbReference type="PANTHER" id="PTHR37536">
    <property type="entry name" value="PUTATIVE (AFU_ORTHOLOGUE AFUA_3G02970)-RELATED"/>
    <property type="match status" value="1"/>
</dbReference>
<gene>
    <name evidence="3" type="ORF">NFIA_069790</name>
</gene>
<keyword evidence="2" id="KW-0732">Signal</keyword>
<dbReference type="VEuPathDB" id="FungiDB:NFIA_069790"/>
<evidence type="ECO:0000256" key="2">
    <source>
        <dbReference type="SAM" id="SignalP"/>
    </source>
</evidence>
<proteinExistence type="predicted"/>
<dbReference type="OMA" id="WSGAVIT"/>
<dbReference type="STRING" id="331117.A1D7W4"/>
<dbReference type="eggNOG" id="ENOG502RJF6">
    <property type="taxonomic scope" value="Eukaryota"/>
</dbReference>
<dbReference type="OrthoDB" id="2862635at2759"/>
<dbReference type="SUPFAM" id="SSF49899">
    <property type="entry name" value="Concanavalin A-like lectins/glucanases"/>
    <property type="match status" value="1"/>
</dbReference>
<feature type="signal peptide" evidence="2">
    <location>
        <begin position="1"/>
        <end position="19"/>
    </location>
</feature>
<dbReference type="GeneID" id="4590351"/>
<dbReference type="EMBL" id="DS027690">
    <property type="protein sequence ID" value="EAW21808.1"/>
    <property type="molecule type" value="Genomic_DNA"/>
</dbReference>
<keyword evidence="4" id="KW-1185">Reference proteome</keyword>
<dbReference type="Gene3D" id="2.60.120.700">
    <property type="entry name" value="Peptidase G1"/>
    <property type="match status" value="1"/>
</dbReference>
<sequence length="280" mass="30224">MNSHSLLFLAVLYLGRALGAPSHHALAGKIHNLRSQRGSRPLQKFEPASFSRFKPVDTLSSQIRGTYSSNWAGVVLENPPPSATYTYVSATITVPTPTPTDNTTYQASSAWVGIDGDTYTTAILQTGVDFYVIDGEPYTDAWYEWYPNFAMYYDEFAVSPGDVIIASVNVTAPNRGVCMVENLSTGETVSKTVSAPKSTATIAGWNAEWVVEDFESAGESVPFVAFDQVRFEGCTAYADGVGYGLGNATVYELVQDAVVVAGVSIGDGDENEMIVKRYSV</sequence>
<dbReference type="Proteomes" id="UP000006702">
    <property type="component" value="Unassembled WGS sequence"/>
</dbReference>
<organism evidence="3 4">
    <name type="scientific">Neosartorya fischeri (strain ATCC 1020 / DSM 3700 / CBS 544.65 / FGSC A1164 / JCM 1740 / NRRL 181 / WB 181)</name>
    <name type="common">Aspergillus fischerianus</name>
    <dbReference type="NCBI Taxonomy" id="331117"/>
    <lineage>
        <taxon>Eukaryota</taxon>
        <taxon>Fungi</taxon>
        <taxon>Dikarya</taxon>
        <taxon>Ascomycota</taxon>
        <taxon>Pezizomycotina</taxon>
        <taxon>Eurotiomycetes</taxon>
        <taxon>Eurotiomycetidae</taxon>
        <taxon>Eurotiales</taxon>
        <taxon>Aspergillaceae</taxon>
        <taxon>Aspergillus</taxon>
        <taxon>Aspergillus subgen. Fumigati</taxon>
    </lineage>
</organism>
<protein>
    <submittedName>
        <fullName evidence="3">Peptidase A4 family protein</fullName>
    </submittedName>
</protein>
<reference evidence="4" key="1">
    <citation type="journal article" date="2008" name="PLoS Genet.">
        <title>Genomic islands in the pathogenic filamentous fungus Aspergillus fumigatus.</title>
        <authorList>
            <person name="Fedorova N.D."/>
            <person name="Khaldi N."/>
            <person name="Joardar V.S."/>
            <person name="Maiti R."/>
            <person name="Amedeo P."/>
            <person name="Anderson M.J."/>
            <person name="Crabtree J."/>
            <person name="Silva J.C."/>
            <person name="Badger J.H."/>
            <person name="Albarraq A."/>
            <person name="Angiuoli S."/>
            <person name="Bussey H."/>
            <person name="Bowyer P."/>
            <person name="Cotty P.J."/>
            <person name="Dyer P.S."/>
            <person name="Egan A."/>
            <person name="Galens K."/>
            <person name="Fraser-Liggett C.M."/>
            <person name="Haas B.J."/>
            <person name="Inman J.M."/>
            <person name="Kent R."/>
            <person name="Lemieux S."/>
            <person name="Malavazi I."/>
            <person name="Orvis J."/>
            <person name="Roemer T."/>
            <person name="Ronning C.M."/>
            <person name="Sundaram J.P."/>
            <person name="Sutton G."/>
            <person name="Turner G."/>
            <person name="Venter J.C."/>
            <person name="White O.R."/>
            <person name="Whitty B.R."/>
            <person name="Youngman P."/>
            <person name="Wolfe K.H."/>
            <person name="Goldman G.H."/>
            <person name="Wortman J.R."/>
            <person name="Jiang B."/>
            <person name="Denning D.W."/>
            <person name="Nierman W.C."/>
        </authorList>
    </citation>
    <scope>NUCLEOTIDE SEQUENCE [LARGE SCALE GENOMIC DNA]</scope>
    <source>
        <strain evidence="4">ATCC 1020 / DSM 3700 / CBS 544.65 / FGSC A1164 / JCM 1740 / NRRL 181 / WB 181</strain>
    </source>
</reference>
<dbReference type="InterPro" id="IPR038656">
    <property type="entry name" value="Peptidase_G1_sf"/>
</dbReference>